<keyword evidence="6" id="KW-1185">Reference proteome</keyword>
<evidence type="ECO:0000256" key="4">
    <source>
        <dbReference type="ARBA" id="ARBA00023163"/>
    </source>
</evidence>
<comment type="similarity">
    <text evidence="1">Belongs to the BlaI transcriptional regulatory family.</text>
</comment>
<dbReference type="PIRSF" id="PIRSF019455">
    <property type="entry name" value="CopR_AtkY"/>
    <property type="match status" value="1"/>
</dbReference>
<evidence type="ECO:0000256" key="1">
    <source>
        <dbReference type="ARBA" id="ARBA00011046"/>
    </source>
</evidence>
<dbReference type="GO" id="GO:0003677">
    <property type="term" value="F:DNA binding"/>
    <property type="evidence" value="ECO:0007669"/>
    <property type="project" value="UniProtKB-KW"/>
</dbReference>
<accession>A0A1C7IA02</accession>
<dbReference type="AlphaFoldDB" id="A0A1C7IA02"/>
<evidence type="ECO:0000256" key="2">
    <source>
        <dbReference type="ARBA" id="ARBA00023015"/>
    </source>
</evidence>
<dbReference type="Pfam" id="PF03965">
    <property type="entry name" value="Penicillinase_R"/>
    <property type="match status" value="1"/>
</dbReference>
<dbReference type="InterPro" id="IPR005650">
    <property type="entry name" value="BlaI_family"/>
</dbReference>
<keyword evidence="2" id="KW-0805">Transcription regulation</keyword>
<dbReference type="OrthoDB" id="9795583at2"/>
<dbReference type="InterPro" id="IPR036390">
    <property type="entry name" value="WH_DNA-bd_sf"/>
</dbReference>
<reference evidence="5" key="1">
    <citation type="submission" date="2017-04" db="EMBL/GenBank/DDBJ databases">
        <title>Complete Genome Sequences of Twelve Strains of a Stable Defined Moderately Diverse Mouse Microbiota 2 (sDMDMm2).</title>
        <authorList>
            <person name="Uchimura Y."/>
            <person name="Wyss M."/>
            <person name="Brugiroux S."/>
            <person name="Limenitakis J.P."/>
            <person name="Stecher B."/>
            <person name="McCoy K.D."/>
            <person name="Macpherson A.J."/>
        </authorList>
    </citation>
    <scope>NUCLEOTIDE SEQUENCE</scope>
    <source>
        <strain evidence="5">YL58</strain>
    </source>
</reference>
<dbReference type="Proteomes" id="UP000092574">
    <property type="component" value="Chromosome"/>
</dbReference>
<dbReference type="EMBL" id="CP015405">
    <property type="protein sequence ID" value="ANU75653.1"/>
    <property type="molecule type" value="Genomic_DNA"/>
</dbReference>
<name>A0A1C7IA02_9FIRM</name>
<dbReference type="Gene3D" id="1.10.10.10">
    <property type="entry name" value="Winged helix-like DNA-binding domain superfamily/Winged helix DNA-binding domain"/>
    <property type="match status" value="1"/>
</dbReference>
<organism evidence="5 6">
    <name type="scientific">Blautia pseudococcoides</name>
    <dbReference type="NCBI Taxonomy" id="1796616"/>
    <lineage>
        <taxon>Bacteria</taxon>
        <taxon>Bacillati</taxon>
        <taxon>Bacillota</taxon>
        <taxon>Clostridia</taxon>
        <taxon>Lachnospirales</taxon>
        <taxon>Lachnospiraceae</taxon>
        <taxon>Blautia</taxon>
    </lineage>
</organism>
<dbReference type="SUPFAM" id="SSF46785">
    <property type="entry name" value="Winged helix' DNA-binding domain"/>
    <property type="match status" value="1"/>
</dbReference>
<keyword evidence="3" id="KW-0238">DNA-binding</keyword>
<dbReference type="InterPro" id="IPR036388">
    <property type="entry name" value="WH-like_DNA-bd_sf"/>
</dbReference>
<dbReference type="GO" id="GO:0045892">
    <property type="term" value="P:negative regulation of DNA-templated transcription"/>
    <property type="evidence" value="ECO:0007669"/>
    <property type="project" value="InterPro"/>
</dbReference>
<protein>
    <submittedName>
        <fullName evidence="5">Penicillinase repressor</fullName>
    </submittedName>
</protein>
<proteinExistence type="inferred from homology"/>
<evidence type="ECO:0000313" key="6">
    <source>
        <dbReference type="Proteomes" id="UP000092574"/>
    </source>
</evidence>
<dbReference type="RefSeq" id="WP_065541843.1">
    <property type="nucleotide sequence ID" value="NZ_CP015405.2"/>
</dbReference>
<dbReference type="KEGG" id="byl:A4V09_07665"/>
<sequence>MKNRIQKLPDSELDVMLALWNGHPDMTRLEVEAFVNQKKELAPTTILSMLTRLENKNFVSVKREGKTNLYSPVVMQSEYQQQEGKSVLEKLYGNSLKNFVASLYQGKQIGGEEIQELEKFLKELEREGE</sequence>
<keyword evidence="4" id="KW-0804">Transcription</keyword>
<evidence type="ECO:0000313" key="5">
    <source>
        <dbReference type="EMBL" id="ANU75653.1"/>
    </source>
</evidence>
<dbReference type="Gene3D" id="1.10.4040.10">
    <property type="entry name" value="Penicillinase repressor domain"/>
    <property type="match status" value="1"/>
</dbReference>
<gene>
    <name evidence="5" type="ORF">A4V09_07665</name>
</gene>
<evidence type="ECO:0000256" key="3">
    <source>
        <dbReference type="ARBA" id="ARBA00023125"/>
    </source>
</evidence>
<dbReference type="STRING" id="1796616.A4V09_07665"/>